<dbReference type="InterPro" id="IPR001509">
    <property type="entry name" value="Epimerase_deHydtase"/>
</dbReference>
<proteinExistence type="predicted"/>
<dbReference type="PANTHER" id="PTHR11092">
    <property type="entry name" value="SUGAR NUCLEOTIDE EPIMERASE RELATED"/>
    <property type="match status" value="1"/>
</dbReference>
<dbReference type="InterPro" id="IPR036291">
    <property type="entry name" value="NAD(P)-bd_dom_sf"/>
</dbReference>
<evidence type="ECO:0000259" key="1">
    <source>
        <dbReference type="Pfam" id="PF01370"/>
    </source>
</evidence>
<dbReference type="Pfam" id="PF01370">
    <property type="entry name" value="Epimerase"/>
    <property type="match status" value="1"/>
</dbReference>
<dbReference type="InterPro" id="IPR013549">
    <property type="entry name" value="DUF1731"/>
</dbReference>
<feature type="domain" description="DUF1731" evidence="2">
    <location>
        <begin position="245"/>
        <end position="290"/>
    </location>
</feature>
<reference evidence="3" key="1">
    <citation type="submission" date="2020-05" db="EMBL/GenBank/DDBJ databases">
        <authorList>
            <person name="Chiriac C."/>
            <person name="Salcher M."/>
            <person name="Ghai R."/>
            <person name="Kavagutti S V."/>
        </authorList>
    </citation>
    <scope>NUCLEOTIDE SEQUENCE</scope>
</reference>
<sequence length="296" mass="31747">MRVLISGASGLIATELKAQLKALGHEPLSLVRRDAKSADEVEWNPASGYLTPGVIETVDAVVNLGGATTGKIPWTKKYKQELISSRLDSTRTLVTAINSASKKPKVLLSGSASGFYGERGDDTVDETAPKGKGFLSDLAAQWEVEASKAQTRVVLLRTTMVMSKKLGALGKLMPLIRLGIGGALGSGKQWWAFISVVDEARAIIHLMNDQNASGAYNITAPEPATCKQMVDALAKAVRRPALLRVPAFAMRLLIGEAADELLLCSQKMTATRLQSTGFKFEHPTLKSAVDYVVEKP</sequence>
<dbReference type="InterPro" id="IPR010099">
    <property type="entry name" value="SDR39U1"/>
</dbReference>
<dbReference type="Pfam" id="PF08338">
    <property type="entry name" value="DUF1731"/>
    <property type="match status" value="1"/>
</dbReference>
<feature type="domain" description="NAD-dependent epimerase/dehydratase" evidence="1">
    <location>
        <begin position="3"/>
        <end position="218"/>
    </location>
</feature>
<name>A0A6J6BCU4_9ZZZZ</name>
<gene>
    <name evidence="3" type="ORF">UFOPK1410_00469</name>
</gene>
<dbReference type="Gene3D" id="3.40.50.720">
    <property type="entry name" value="NAD(P)-binding Rossmann-like Domain"/>
    <property type="match status" value="1"/>
</dbReference>
<dbReference type="PANTHER" id="PTHR11092:SF0">
    <property type="entry name" value="EPIMERASE FAMILY PROTEIN SDR39U1"/>
    <property type="match status" value="1"/>
</dbReference>
<accession>A0A6J6BCU4</accession>
<dbReference type="AlphaFoldDB" id="A0A6J6BCU4"/>
<evidence type="ECO:0000313" key="3">
    <source>
        <dbReference type="EMBL" id="CAB4536128.1"/>
    </source>
</evidence>
<dbReference type="SUPFAM" id="SSF51735">
    <property type="entry name" value="NAD(P)-binding Rossmann-fold domains"/>
    <property type="match status" value="1"/>
</dbReference>
<evidence type="ECO:0000259" key="2">
    <source>
        <dbReference type="Pfam" id="PF08338"/>
    </source>
</evidence>
<organism evidence="3">
    <name type="scientific">freshwater metagenome</name>
    <dbReference type="NCBI Taxonomy" id="449393"/>
    <lineage>
        <taxon>unclassified sequences</taxon>
        <taxon>metagenomes</taxon>
        <taxon>ecological metagenomes</taxon>
    </lineage>
</organism>
<dbReference type="NCBIfam" id="TIGR01777">
    <property type="entry name" value="yfcH"/>
    <property type="match status" value="1"/>
</dbReference>
<dbReference type="EMBL" id="CAEZSH010000042">
    <property type="protein sequence ID" value="CAB4536128.1"/>
    <property type="molecule type" value="Genomic_DNA"/>
</dbReference>
<protein>
    <submittedName>
        <fullName evidence="3">Unannotated protein</fullName>
    </submittedName>
</protein>